<protein>
    <submittedName>
        <fullName evidence="3">Pre-rRNA-processing protein ESF1</fullName>
    </submittedName>
</protein>
<dbReference type="InterPro" id="IPR056750">
    <property type="entry name" value="RRM_ESF1"/>
</dbReference>
<evidence type="ECO:0000313" key="4">
    <source>
        <dbReference type="Proteomes" id="UP000019763"/>
    </source>
</evidence>
<dbReference type="AlphaFoldDB" id="A0A023B0X0"/>
<dbReference type="GO" id="GO:0003723">
    <property type="term" value="F:RNA binding"/>
    <property type="evidence" value="ECO:0007669"/>
    <property type="project" value="TreeGrafter"/>
</dbReference>
<evidence type="ECO:0000259" key="2">
    <source>
        <dbReference type="Pfam" id="PF25121"/>
    </source>
</evidence>
<gene>
    <name evidence="3" type="ORF">GNI_141880</name>
</gene>
<dbReference type="InterPro" id="IPR039754">
    <property type="entry name" value="Esf1"/>
</dbReference>
<dbReference type="GO" id="GO:0006364">
    <property type="term" value="P:rRNA processing"/>
    <property type="evidence" value="ECO:0007669"/>
    <property type="project" value="InterPro"/>
</dbReference>
<dbReference type="RefSeq" id="XP_011132603.1">
    <property type="nucleotide sequence ID" value="XM_011134301.1"/>
</dbReference>
<accession>A0A023B0X0</accession>
<dbReference type="eggNOG" id="KOG2318">
    <property type="taxonomic scope" value="Eukaryota"/>
</dbReference>
<feature type="compositionally biased region" description="Basic and acidic residues" evidence="1">
    <location>
        <begin position="304"/>
        <end position="316"/>
    </location>
</feature>
<dbReference type="Pfam" id="PF25121">
    <property type="entry name" value="RRM_ESF1"/>
    <property type="match status" value="1"/>
</dbReference>
<dbReference type="PANTHER" id="PTHR12202">
    <property type="entry name" value="ESF1 HOMOLOG"/>
    <property type="match status" value="1"/>
</dbReference>
<dbReference type="PANTHER" id="PTHR12202:SF0">
    <property type="entry name" value="ESF1 HOMOLOG"/>
    <property type="match status" value="1"/>
</dbReference>
<evidence type="ECO:0000256" key="1">
    <source>
        <dbReference type="SAM" id="MobiDB-lite"/>
    </source>
</evidence>
<dbReference type="OrthoDB" id="361841at2759"/>
<organism evidence="3 4">
    <name type="scientific">Gregarina niphandrodes</name>
    <name type="common">Septate eugregarine</name>
    <dbReference type="NCBI Taxonomy" id="110365"/>
    <lineage>
        <taxon>Eukaryota</taxon>
        <taxon>Sar</taxon>
        <taxon>Alveolata</taxon>
        <taxon>Apicomplexa</taxon>
        <taxon>Conoidasida</taxon>
        <taxon>Gregarinasina</taxon>
        <taxon>Eugregarinorida</taxon>
        <taxon>Gregarinidae</taxon>
        <taxon>Gregarina</taxon>
    </lineage>
</organism>
<dbReference type="GeneID" id="22915029"/>
<evidence type="ECO:0000313" key="3">
    <source>
        <dbReference type="EMBL" id="EZG44995.1"/>
    </source>
</evidence>
<feature type="compositionally biased region" description="Acidic residues" evidence="1">
    <location>
        <begin position="333"/>
        <end position="345"/>
    </location>
</feature>
<reference evidence="3" key="1">
    <citation type="submission" date="2013-12" db="EMBL/GenBank/DDBJ databases">
        <authorList>
            <person name="Omoto C.K."/>
            <person name="Sibley D."/>
            <person name="Venepally P."/>
            <person name="Hadjithomas M."/>
            <person name="Karamycheva S."/>
            <person name="Brunk B."/>
            <person name="Roos D."/>
            <person name="Caler E."/>
            <person name="Lorenzi H."/>
        </authorList>
    </citation>
    <scope>NUCLEOTIDE SEQUENCE</scope>
</reference>
<feature type="domain" description="ESF1 RRM" evidence="2">
    <location>
        <begin position="3"/>
        <end position="174"/>
    </location>
</feature>
<feature type="compositionally biased region" description="Basic and acidic residues" evidence="1">
    <location>
        <begin position="288"/>
        <end position="297"/>
    </location>
</feature>
<name>A0A023B0X0_GRENI</name>
<dbReference type="VEuPathDB" id="CryptoDB:GNI_141880"/>
<feature type="region of interest" description="Disordered" evidence="1">
    <location>
        <begin position="253"/>
        <end position="398"/>
    </location>
</feature>
<comment type="caution">
    <text evidence="3">The sequence shown here is derived from an EMBL/GenBank/DDBJ whole genome shotgun (WGS) entry which is preliminary data.</text>
</comment>
<keyword evidence="4" id="KW-1185">Reference proteome</keyword>
<proteinExistence type="predicted"/>
<feature type="compositionally biased region" description="Basic residues" evidence="1">
    <location>
        <begin position="368"/>
        <end position="389"/>
    </location>
</feature>
<sequence>MGCDWNTIAASDLFVLCHSSVDGAKTYEEGTPMSTSNPMVPGSIPGSGIRAPLRSDKIIRVGVYLSDFGAEKLEQERIHGPSFEELELIERRNAELKNNDGEISEATALAIRKYDRQRARYYYAVVECVDVHTAEELYSQLDGMDADFAVDGIDLRYVPDDLQKFPRQPESECTALPHNYVPPVTFDSSLKHTHAELHWDEPDPRRHQLLTKRHTEEEMNAIDLEQYLASTDTSDQEDDAERIREVRKLLLGNTAEPESDDSAKEGTFFISASGNPVRVDAGETEAEMSDREGENAKTKKRPAKERLTKEDSETRKKATRSKRSGFALLSGDPEQDADSESDEGIGDILLAHVSDGQDSSDSHSERKPKGRKSIRQRRKNALAQHRQKKRERDNTQYVESLVKKDERFGALFNDPAHFA</sequence>
<dbReference type="EMBL" id="AFNH02001049">
    <property type="protein sequence ID" value="EZG44995.1"/>
    <property type="molecule type" value="Genomic_DNA"/>
</dbReference>
<dbReference type="Proteomes" id="UP000019763">
    <property type="component" value="Unassembled WGS sequence"/>
</dbReference>